<name>A0A923KY47_9FIRM</name>
<reference evidence="2" key="2">
    <citation type="submission" date="2020-10" db="EMBL/GenBank/DDBJ databases">
        <title>Comparative genomics of the Acetobacterium genus.</title>
        <authorList>
            <person name="Marshall C."/>
            <person name="May H."/>
            <person name="Norman S."/>
        </authorList>
    </citation>
    <scope>NUCLEOTIDE SEQUENCE</scope>
    <source>
        <strain evidence="2">DER-2019</strain>
    </source>
</reference>
<dbReference type="EMBL" id="WJBD01000016">
    <property type="protein sequence ID" value="MBC3889191.1"/>
    <property type="molecule type" value="Genomic_DNA"/>
</dbReference>
<accession>A0A923KY47</accession>
<dbReference type="Gene3D" id="3.40.50.1980">
    <property type="entry name" value="Nitrogenase molybdenum iron protein domain"/>
    <property type="match status" value="2"/>
</dbReference>
<dbReference type="InterPro" id="IPR049939">
    <property type="entry name" value="NifE-like"/>
</dbReference>
<comment type="caution">
    <text evidence="2">The sequence shown here is derived from an EMBL/GenBank/DDBJ whole genome shotgun (WGS) entry which is preliminary data.</text>
</comment>
<evidence type="ECO:0000259" key="1">
    <source>
        <dbReference type="Pfam" id="PF00148"/>
    </source>
</evidence>
<dbReference type="InterPro" id="IPR000510">
    <property type="entry name" value="Nase/OxRdtase_comp1"/>
</dbReference>
<evidence type="ECO:0000313" key="2">
    <source>
        <dbReference type="EMBL" id="MBC3889191.1"/>
    </source>
</evidence>
<proteinExistence type="predicted"/>
<reference evidence="2" key="1">
    <citation type="submission" date="2019-10" db="EMBL/GenBank/DDBJ databases">
        <authorList>
            <person name="Ross D.E."/>
            <person name="Gulliver D."/>
        </authorList>
    </citation>
    <scope>NUCLEOTIDE SEQUENCE</scope>
    <source>
        <strain evidence="2">DER-2019</strain>
    </source>
</reference>
<evidence type="ECO:0000313" key="3">
    <source>
        <dbReference type="Proteomes" id="UP000616595"/>
    </source>
</evidence>
<dbReference type="PANTHER" id="PTHR42956">
    <property type="entry name" value="NITROGENASE IRON-MOLYBDENUM COFACTOR BIOSYNTHESIS PROTEIN NIFE"/>
    <property type="match status" value="1"/>
</dbReference>
<dbReference type="GO" id="GO:0016491">
    <property type="term" value="F:oxidoreductase activity"/>
    <property type="evidence" value="ECO:0007669"/>
    <property type="project" value="InterPro"/>
</dbReference>
<protein>
    <recommendedName>
        <fullName evidence="1">Nitrogenase/oxidoreductase component 1 domain-containing protein</fullName>
    </recommendedName>
</protein>
<dbReference type="Pfam" id="PF00148">
    <property type="entry name" value="Oxidored_nitro"/>
    <property type="match status" value="1"/>
</dbReference>
<organism evidence="2 3">
    <name type="scientific">Acetobacterium paludosum</name>
    <dbReference type="NCBI Taxonomy" id="52693"/>
    <lineage>
        <taxon>Bacteria</taxon>
        <taxon>Bacillati</taxon>
        <taxon>Bacillota</taxon>
        <taxon>Clostridia</taxon>
        <taxon>Eubacteriales</taxon>
        <taxon>Eubacteriaceae</taxon>
        <taxon>Acetobacterium</taxon>
    </lineage>
</organism>
<dbReference type="AlphaFoldDB" id="A0A923KY47"/>
<dbReference type="Proteomes" id="UP000616595">
    <property type="component" value="Unassembled WGS sequence"/>
</dbReference>
<dbReference type="RefSeq" id="WP_148566788.1">
    <property type="nucleotide sequence ID" value="NZ_RXYA01000006.1"/>
</dbReference>
<dbReference type="OrthoDB" id="5442487at2"/>
<feature type="domain" description="Nitrogenase/oxidoreductase component 1" evidence="1">
    <location>
        <begin position="30"/>
        <end position="343"/>
    </location>
</feature>
<gene>
    <name evidence="2" type="ORF">GH810_12790</name>
</gene>
<dbReference type="SUPFAM" id="SSF53807">
    <property type="entry name" value="Helical backbone' metal receptor"/>
    <property type="match status" value="1"/>
</dbReference>
<sequence>MEKYFEESLQYYNPKASMREENAKTLIPESHELHVGPSACARRLSIGAYQHHDEDRITNLYITEDDIVSGSYEDIIPDAVEELLELLEKKPRVIIIFVTCIDDLLGTDHEALLILLKQRFSEIRFITCHIDPLVMDRSIKPGMKMLQQLYSVLDKSELREKCINLIGNKFLLSNKSEFRNIMNSVGWELKEMNACKTFDEFNEMGKSSLNVVVDPVAKYAAEQMERALNIPLRLTYNSYDLDIIEENYKKIFKAIAEKMPKLSDYRKSTVKKISETVGYLKNIPIVIDNGAVSRSIPLARALDKYGFNVKLVFDGTIIFSDVEDLEWLKENRPDIKIADGRNFNIMNMKNNLGDCLCIGFSCGYTLGAKHIVERLPSCFAFGYYGVELLMELMIHAYNMVVDYEKIRERSEAWKYEPIK</sequence>
<dbReference type="PANTHER" id="PTHR42956:SF1">
    <property type="entry name" value="NITROGENASE IRON-MOLYBDENUM COFACTOR BIOSYNTHESIS PROTEIN NIFE"/>
    <property type="match status" value="1"/>
</dbReference>
<keyword evidence="3" id="KW-1185">Reference proteome</keyword>